<protein>
    <submittedName>
        <fullName evidence="1">Uncharacterized protein</fullName>
    </submittedName>
</protein>
<comment type="caution">
    <text evidence="1">The sequence shown here is derived from an EMBL/GenBank/DDBJ whole genome shotgun (WGS) entry which is preliminary data.</text>
</comment>
<name>A0A8S2NMC5_9BILA</name>
<accession>A0A8S2NMC5</accession>
<sequence>MLLESSHTNILLSFVRSISKSNDPDQLLSYNQRASRLLSSLLKQIRDRIQPDHPVIIDQRLENVLISLAYLAVELTDRSEVRADIVQVLLDFYQEIPNAKYYEVASNNYKHSLPPAEVFSFSFHTALTELASTSEDIQIRDKIMSLVADIIRRIVESIRKAAYDHSKERYRSIYRFEVPFLFGALRSIGSSVDSNDLPIFDNDIPVHSLFFSVTGSTYRRQINASSYMYSERFRVCLTVPILEYLNETLKLIDNRVVKYLDKVAVVEYDSINRTQLYTSSSKFPARHFPYTYFGDILILCIIKLFRDNLELLGRFNERLSAITKSTYLFVQQLIALKLLDLENDEYERNSHRYRTRVDANAAALELLCLSCDDEIEAEKLCTKCAEKFSQESLSIKLLAAQIPLLVTSLEVLSRIAEKHKSLAIYTVRALCDFLTEPSPVLYKLYRHTSLKIDGQERAFFFNEQAKSSKEYRAFQIFEKLRDAAIEGLCKSLFIRLDSDPKCVEALLVQLSARLASGHVNDNSHWMFNIVLLDAAALKRRSSIRDGVNKEKYESLLQTSLVCHNTILTLGHMAITLKDVQHTQQSILARFQQRLGDPPSPLDILIINQIGCMLISSLKPSRRFPLLINRFKLPQTPVEFIFDRSKILKRKDKKNLKKRLNRIPCRSIRPQTTYEEILGLFTDIIIDSTYSTYDNTNKNTTTGRRTTKYKQASNAVINALANVAANIQGSLELMNLLTSILELFVQLGLRAKDASEKSTKNALK</sequence>
<gene>
    <name evidence="1" type="ORF">SMN809_LOCUS12347</name>
</gene>
<dbReference type="EMBL" id="CAJOBI010004652">
    <property type="protein sequence ID" value="CAF4008629.1"/>
    <property type="molecule type" value="Genomic_DNA"/>
</dbReference>
<evidence type="ECO:0000313" key="1">
    <source>
        <dbReference type="EMBL" id="CAF4008629.1"/>
    </source>
</evidence>
<evidence type="ECO:0000313" key="2">
    <source>
        <dbReference type="Proteomes" id="UP000676336"/>
    </source>
</evidence>
<reference evidence="1" key="1">
    <citation type="submission" date="2021-02" db="EMBL/GenBank/DDBJ databases">
        <authorList>
            <person name="Nowell W R."/>
        </authorList>
    </citation>
    <scope>NUCLEOTIDE SEQUENCE</scope>
</reference>
<organism evidence="1 2">
    <name type="scientific">Rotaria magnacalcarata</name>
    <dbReference type="NCBI Taxonomy" id="392030"/>
    <lineage>
        <taxon>Eukaryota</taxon>
        <taxon>Metazoa</taxon>
        <taxon>Spiralia</taxon>
        <taxon>Gnathifera</taxon>
        <taxon>Rotifera</taxon>
        <taxon>Eurotatoria</taxon>
        <taxon>Bdelloidea</taxon>
        <taxon>Philodinida</taxon>
        <taxon>Philodinidae</taxon>
        <taxon>Rotaria</taxon>
    </lineage>
</organism>
<dbReference type="Proteomes" id="UP000676336">
    <property type="component" value="Unassembled WGS sequence"/>
</dbReference>
<feature type="non-terminal residue" evidence="1">
    <location>
        <position position="1"/>
    </location>
</feature>
<dbReference type="AlphaFoldDB" id="A0A8S2NMC5"/>
<proteinExistence type="predicted"/>